<dbReference type="Proteomes" id="UP001220324">
    <property type="component" value="Unassembled WGS sequence"/>
</dbReference>
<dbReference type="InterPro" id="IPR006683">
    <property type="entry name" value="Thioestr_dom"/>
</dbReference>
<dbReference type="InterPro" id="IPR052061">
    <property type="entry name" value="PTE-AB_protein"/>
</dbReference>
<gene>
    <name evidence="2" type="ORF">N7494_011423</name>
</gene>
<evidence type="ECO:0000313" key="2">
    <source>
        <dbReference type="EMBL" id="KAJ5524773.1"/>
    </source>
</evidence>
<organism evidence="2 3">
    <name type="scientific">Penicillium frequentans</name>
    <dbReference type="NCBI Taxonomy" id="3151616"/>
    <lineage>
        <taxon>Eukaryota</taxon>
        <taxon>Fungi</taxon>
        <taxon>Dikarya</taxon>
        <taxon>Ascomycota</taxon>
        <taxon>Pezizomycotina</taxon>
        <taxon>Eurotiomycetes</taxon>
        <taxon>Eurotiomycetidae</taxon>
        <taxon>Eurotiales</taxon>
        <taxon>Aspergillaceae</taxon>
        <taxon>Penicillium</taxon>
    </lineage>
</organism>
<name>A0AAD6CJL8_9EURO</name>
<dbReference type="SUPFAM" id="SSF54637">
    <property type="entry name" value="Thioesterase/thiol ester dehydrase-isomerase"/>
    <property type="match status" value="1"/>
</dbReference>
<dbReference type="Gene3D" id="3.10.129.10">
    <property type="entry name" value="Hotdog Thioesterase"/>
    <property type="match status" value="1"/>
</dbReference>
<dbReference type="InterPro" id="IPR029069">
    <property type="entry name" value="HotDog_dom_sf"/>
</dbReference>
<evidence type="ECO:0000259" key="1">
    <source>
        <dbReference type="Pfam" id="PF03061"/>
    </source>
</evidence>
<accession>A0AAD6CJL8</accession>
<dbReference type="PANTHER" id="PTHR47260:SF7">
    <property type="entry name" value="THIOESTERASE FAMILY PROTEIN (AFU_ORTHOLOGUE AFUA_1G10800)"/>
    <property type="match status" value="1"/>
</dbReference>
<reference evidence="2 3" key="1">
    <citation type="journal article" date="2023" name="IMA Fungus">
        <title>Comparative genomic study of the Penicillium genus elucidates a diverse pangenome and 15 lateral gene transfer events.</title>
        <authorList>
            <person name="Petersen C."/>
            <person name="Sorensen T."/>
            <person name="Nielsen M.R."/>
            <person name="Sondergaard T.E."/>
            <person name="Sorensen J.L."/>
            <person name="Fitzpatrick D.A."/>
            <person name="Frisvad J.C."/>
            <person name="Nielsen K.L."/>
        </authorList>
    </citation>
    <scope>NUCLEOTIDE SEQUENCE [LARGE SCALE GENOMIC DNA]</scope>
    <source>
        <strain evidence="2 3">IBT 35679</strain>
    </source>
</reference>
<dbReference type="PANTHER" id="PTHR47260">
    <property type="entry name" value="UPF0644 PROTEIN PB2B4.06"/>
    <property type="match status" value="1"/>
</dbReference>
<keyword evidence="3" id="KW-1185">Reference proteome</keyword>
<dbReference type="EMBL" id="JAQIZZ010000008">
    <property type="protein sequence ID" value="KAJ5524773.1"/>
    <property type="molecule type" value="Genomic_DNA"/>
</dbReference>
<sequence length="202" mass="22143">MGSIAVDVHDLQDDHQEKQIVNFIRNHPTTISLLNDPDFEETAFDDDTIPESLRNNNLITGALAGPKKLVMAPFTLRNDSENSIVMFMYLGSGICGHPGIVHGGVLATLMDEGLARCCFRLLPNKVGVTANLNINYRAPAMANSYVVLRAKTTKLEGRKAWVEARIEKLSTDEDGAGLLVEATALFIEPRLAETFDTPYKGV</sequence>
<proteinExistence type="predicted"/>
<feature type="domain" description="Thioesterase" evidence="1">
    <location>
        <begin position="99"/>
        <end position="170"/>
    </location>
</feature>
<evidence type="ECO:0000313" key="3">
    <source>
        <dbReference type="Proteomes" id="UP001220324"/>
    </source>
</evidence>
<comment type="caution">
    <text evidence="2">The sequence shown here is derived from an EMBL/GenBank/DDBJ whole genome shotgun (WGS) entry which is preliminary data.</text>
</comment>
<dbReference type="AlphaFoldDB" id="A0AAD6CJL8"/>
<protein>
    <recommendedName>
        <fullName evidence="1">Thioesterase domain-containing protein</fullName>
    </recommendedName>
</protein>
<dbReference type="Pfam" id="PF03061">
    <property type="entry name" value="4HBT"/>
    <property type="match status" value="1"/>
</dbReference>
<dbReference type="CDD" id="cd03443">
    <property type="entry name" value="PaaI_thioesterase"/>
    <property type="match status" value="1"/>
</dbReference>